<comment type="similarity">
    <text evidence="1">Belongs to the arsA ATPase family.</text>
</comment>
<accession>A0ABS6D812</accession>
<dbReference type="RefSeq" id="WP_216244287.1">
    <property type="nucleotide sequence ID" value="NZ_JABACJ020000021.1"/>
</dbReference>
<gene>
    <name evidence="4" type="ORF">HGO97_017825</name>
</gene>
<dbReference type="Pfam" id="PF17886">
    <property type="entry name" value="ArsA_HSP20"/>
    <property type="match status" value="1"/>
</dbReference>
<dbReference type="EMBL" id="JABACJ020000021">
    <property type="protein sequence ID" value="MBU3877666.1"/>
    <property type="molecule type" value="Genomic_DNA"/>
</dbReference>
<name>A0ABS6D812_9FIRM</name>
<dbReference type="Pfam" id="PF02374">
    <property type="entry name" value="ArsA_ATPase"/>
    <property type="match status" value="1"/>
</dbReference>
<dbReference type="PANTHER" id="PTHR10803:SF3">
    <property type="entry name" value="ATPASE GET3"/>
    <property type="match status" value="1"/>
</dbReference>
<reference evidence="4 5" key="1">
    <citation type="submission" date="2021-06" db="EMBL/GenBank/DDBJ databases">
        <title>Faecalicatena sp. nov. isolated from porcine feces.</title>
        <authorList>
            <person name="Oh B.S."/>
            <person name="Lee J.H."/>
        </authorList>
    </citation>
    <scope>NUCLEOTIDE SEQUENCE [LARGE SCALE GENOMIC DNA]</scope>
    <source>
        <strain evidence="4 5">AGMB00832</strain>
    </source>
</reference>
<dbReference type="NCBIfam" id="TIGR00345">
    <property type="entry name" value="GET3_arsA_TRC40"/>
    <property type="match status" value="1"/>
</dbReference>
<proteinExistence type="inferred from homology"/>
<evidence type="ECO:0000313" key="5">
    <source>
        <dbReference type="Proteomes" id="UP000723714"/>
    </source>
</evidence>
<evidence type="ECO:0000256" key="1">
    <source>
        <dbReference type="ARBA" id="ARBA00011040"/>
    </source>
</evidence>
<protein>
    <submittedName>
        <fullName evidence="4">ArsA family ATPase</fullName>
    </submittedName>
</protein>
<dbReference type="InterPro" id="IPR016300">
    <property type="entry name" value="ATPase_ArsA/GET3"/>
</dbReference>
<keyword evidence="5" id="KW-1185">Reference proteome</keyword>
<feature type="domain" description="ArsA/GET3 Anion-transporting ATPase-like" evidence="2">
    <location>
        <begin position="3"/>
        <end position="301"/>
    </location>
</feature>
<evidence type="ECO:0000259" key="2">
    <source>
        <dbReference type="Pfam" id="PF02374"/>
    </source>
</evidence>
<dbReference type="InterPro" id="IPR025723">
    <property type="entry name" value="ArsA/GET3_ATPase-like"/>
</dbReference>
<dbReference type="InterPro" id="IPR040612">
    <property type="entry name" value="ArsA_HSP20-like"/>
</dbReference>
<dbReference type="Proteomes" id="UP000723714">
    <property type="component" value="Unassembled WGS sequence"/>
</dbReference>
<evidence type="ECO:0000259" key="3">
    <source>
        <dbReference type="Pfam" id="PF17886"/>
    </source>
</evidence>
<dbReference type="PANTHER" id="PTHR10803">
    <property type="entry name" value="ARSENICAL PUMP-DRIVING ATPASE ARSENITE-TRANSLOCATING ATPASE"/>
    <property type="match status" value="1"/>
</dbReference>
<dbReference type="CDD" id="cd02035">
    <property type="entry name" value="ArsA"/>
    <property type="match status" value="1"/>
</dbReference>
<organism evidence="4 5">
    <name type="scientific">Faecalicatena faecalis</name>
    <dbReference type="NCBI Taxonomy" id="2726362"/>
    <lineage>
        <taxon>Bacteria</taxon>
        <taxon>Bacillati</taxon>
        <taxon>Bacillota</taxon>
        <taxon>Clostridia</taxon>
        <taxon>Lachnospirales</taxon>
        <taxon>Lachnospiraceae</taxon>
        <taxon>Faecalicatena</taxon>
    </lineage>
</organism>
<sequence>MARILIFTGKGGVGKTSVAAAHARLSAGEGVKTLLVSTDMAHNLSDLFQCPVGREEVQITENLYGLEIDPDYMLEHEYAHLGESITAMLSQGSEKQEVSLGDTVMIPGMDELFALLKILDLYEQGEYQRIIIDCAPTGETLSMLKMPELFCWYMEKFFPIGKAAMRVLSPVSNKLFKIQLPDKTAMSEIEKMFVRLIKLQELLKDREVTSLRLVTLPEKMVVEETKRNYMYLNLYGYYVDGIYLNRVLPEEADNPFFREWEEIQGRYIQELKEVFQGIPMLSIPWYDSELRGLEALDRVCREVLAGHPVFSIIEHQAGECYGKTDTGYRLLLPVPLLKKEKLQVYQSATDVILKVGNFKRNIPIPNTLRGWEISSAGIQEQTLYVDFRKEERSGL</sequence>
<feature type="domain" description="ArsA HSP20-like" evidence="3">
    <location>
        <begin position="325"/>
        <end position="387"/>
    </location>
</feature>
<evidence type="ECO:0000313" key="4">
    <source>
        <dbReference type="EMBL" id="MBU3877666.1"/>
    </source>
</evidence>
<comment type="caution">
    <text evidence="4">The sequence shown here is derived from an EMBL/GenBank/DDBJ whole genome shotgun (WGS) entry which is preliminary data.</text>
</comment>